<reference evidence="2" key="1">
    <citation type="journal article" date="2019" name="Nat. Commun.">
        <title>Genome-wide association mapping of date palm fruit traits.</title>
        <authorList>
            <person name="Hazzouri K.M."/>
            <person name="Gros-Balthazard M."/>
            <person name="Flowers J.M."/>
            <person name="Copetti D."/>
            <person name="Lemansour A."/>
            <person name="Lebrun M."/>
            <person name="Masmoudi K."/>
            <person name="Ferrand S."/>
            <person name="Dhar M.I."/>
            <person name="Fresquez Z.A."/>
            <person name="Rosas U."/>
            <person name="Zhang J."/>
            <person name="Talag J."/>
            <person name="Lee S."/>
            <person name="Kudrna D."/>
            <person name="Powell R.F."/>
            <person name="Leitch I.J."/>
            <person name="Krueger R.R."/>
            <person name="Wing R.A."/>
            <person name="Amiri K.M.A."/>
            <person name="Purugganan M.D."/>
        </authorList>
    </citation>
    <scope>NUCLEOTIDE SEQUENCE [LARGE SCALE GENOMIC DNA]</scope>
    <source>
        <strain evidence="2">cv. Khalas</strain>
    </source>
</reference>
<evidence type="ECO:0000313" key="2">
    <source>
        <dbReference type="Proteomes" id="UP000228380"/>
    </source>
</evidence>
<feature type="region of interest" description="Disordered" evidence="1">
    <location>
        <begin position="164"/>
        <end position="212"/>
    </location>
</feature>
<feature type="compositionally biased region" description="Low complexity" evidence="1">
    <location>
        <begin position="188"/>
        <end position="201"/>
    </location>
</feature>
<keyword evidence="2" id="KW-1185">Reference proteome</keyword>
<dbReference type="AlphaFoldDB" id="A0A8B7MWQ7"/>
<proteinExistence type="predicted"/>
<dbReference type="Proteomes" id="UP000228380">
    <property type="component" value="Chromosome 14"/>
</dbReference>
<protein>
    <submittedName>
        <fullName evidence="3">Translation initiation factor IF-2-like</fullName>
    </submittedName>
</protein>
<feature type="compositionally biased region" description="Pro residues" evidence="1">
    <location>
        <begin position="70"/>
        <end position="86"/>
    </location>
</feature>
<feature type="compositionally biased region" description="Low complexity" evidence="1">
    <location>
        <begin position="87"/>
        <end position="103"/>
    </location>
</feature>
<dbReference type="GeneID" id="103721213"/>
<name>A0A8B7MWQ7_PHODC</name>
<evidence type="ECO:0000313" key="3">
    <source>
        <dbReference type="RefSeq" id="XP_017701695.2"/>
    </source>
</evidence>
<sequence>MFFGMDLSLEPPKRRSADSSPEFEFWMVGNPSYPQPELLTADELFVDGVLRPLHLLSVVHSEADPEPELAEPPPDPSPPLPPPLEPSPASITSSISSSPSSGSKRWRDIFKVGEKKGNEKERPRRESKGSGGSAAELNINIWPFSRSRSAGNGAVTAGRSRAFSMAGRKASSAPCSRSNSRGESSKPSAAGAGTTRRWAASPGRAGLSGGVHLGRTSPVWQIRRGEKRTEPAACRGLERANQRDKVTGCKKATGFGGSVRVLNLNVNTCIGYRNQVSCRGNGKDGVTGGGRTATEGSGGNGSLFSLRSFFSKKVY</sequence>
<dbReference type="PANTHER" id="PTHR35132">
    <property type="entry name" value="SERINE/ARGININE REPETITIVE MATRIX-LIKE PROTEIN"/>
    <property type="match status" value="1"/>
</dbReference>
<feature type="compositionally biased region" description="Polar residues" evidence="1">
    <location>
        <begin position="173"/>
        <end position="187"/>
    </location>
</feature>
<evidence type="ECO:0000256" key="1">
    <source>
        <dbReference type="SAM" id="MobiDB-lite"/>
    </source>
</evidence>
<accession>A0A8B7MWQ7</accession>
<dbReference type="OrthoDB" id="1933735at2759"/>
<dbReference type="KEGG" id="pda:103721213"/>
<dbReference type="RefSeq" id="XP_017701695.2">
    <property type="nucleotide sequence ID" value="XM_017846206.3"/>
</dbReference>
<feature type="region of interest" description="Disordered" evidence="1">
    <location>
        <begin position="61"/>
        <end position="134"/>
    </location>
</feature>
<organism evidence="2 3">
    <name type="scientific">Phoenix dactylifera</name>
    <name type="common">Date palm</name>
    <dbReference type="NCBI Taxonomy" id="42345"/>
    <lineage>
        <taxon>Eukaryota</taxon>
        <taxon>Viridiplantae</taxon>
        <taxon>Streptophyta</taxon>
        <taxon>Embryophyta</taxon>
        <taxon>Tracheophyta</taxon>
        <taxon>Spermatophyta</taxon>
        <taxon>Magnoliopsida</taxon>
        <taxon>Liliopsida</taxon>
        <taxon>Arecaceae</taxon>
        <taxon>Coryphoideae</taxon>
        <taxon>Phoeniceae</taxon>
        <taxon>Phoenix</taxon>
    </lineage>
</organism>
<gene>
    <name evidence="3" type="primary">LOC103721213</name>
</gene>
<dbReference type="PANTHER" id="PTHR35132:SF1">
    <property type="entry name" value="SERINE_ARGININE REPETITIVE MATRIX-LIKE PROTEIN"/>
    <property type="match status" value="1"/>
</dbReference>
<reference evidence="3" key="2">
    <citation type="submission" date="2025-08" db="UniProtKB">
        <authorList>
            <consortium name="RefSeq"/>
        </authorList>
    </citation>
    <scope>IDENTIFICATION</scope>
    <source>
        <tissue evidence="3">Young leaves</tissue>
    </source>
</reference>
<feature type="compositionally biased region" description="Basic and acidic residues" evidence="1">
    <location>
        <begin position="105"/>
        <end position="128"/>
    </location>
</feature>
<feature type="region of interest" description="Disordered" evidence="1">
    <location>
        <begin position="1"/>
        <end position="20"/>
    </location>
</feature>